<evidence type="ECO:0000313" key="2">
    <source>
        <dbReference type="EMBL" id="CUG90157.1"/>
    </source>
</evidence>
<dbReference type="AlphaFoldDB" id="A0A0S4JFG6"/>
<name>A0A0S4JFG6_BODSA</name>
<organism evidence="2 3">
    <name type="scientific">Bodo saltans</name>
    <name type="common">Flagellated protozoan</name>
    <dbReference type="NCBI Taxonomy" id="75058"/>
    <lineage>
        <taxon>Eukaryota</taxon>
        <taxon>Discoba</taxon>
        <taxon>Euglenozoa</taxon>
        <taxon>Kinetoplastea</taxon>
        <taxon>Metakinetoplastina</taxon>
        <taxon>Eubodonida</taxon>
        <taxon>Bodonidae</taxon>
        <taxon>Bodo</taxon>
    </lineage>
</organism>
<evidence type="ECO:0000256" key="1">
    <source>
        <dbReference type="SAM" id="MobiDB-lite"/>
    </source>
</evidence>
<dbReference type="VEuPathDB" id="TriTrypDB:BSAL_25285"/>
<feature type="compositionally biased region" description="Polar residues" evidence="1">
    <location>
        <begin position="158"/>
        <end position="172"/>
    </location>
</feature>
<proteinExistence type="predicted"/>
<keyword evidence="3" id="KW-1185">Reference proteome</keyword>
<gene>
    <name evidence="2" type="ORF">BSAL_25285</name>
</gene>
<dbReference type="Proteomes" id="UP000051952">
    <property type="component" value="Unassembled WGS sequence"/>
</dbReference>
<evidence type="ECO:0000313" key="3">
    <source>
        <dbReference type="Proteomes" id="UP000051952"/>
    </source>
</evidence>
<accession>A0A0S4JFG6</accession>
<protein>
    <submittedName>
        <fullName evidence="2">Uncharacterized protein</fullName>
    </submittedName>
</protein>
<feature type="region of interest" description="Disordered" evidence="1">
    <location>
        <begin position="121"/>
        <end position="187"/>
    </location>
</feature>
<reference evidence="3" key="1">
    <citation type="submission" date="2015-09" db="EMBL/GenBank/DDBJ databases">
        <authorList>
            <consortium name="Pathogen Informatics"/>
        </authorList>
    </citation>
    <scope>NUCLEOTIDE SEQUENCE [LARGE SCALE GENOMIC DNA]</scope>
    <source>
        <strain evidence="3">Lake Konstanz</strain>
    </source>
</reference>
<dbReference type="EMBL" id="CYKH01001797">
    <property type="protein sequence ID" value="CUG90157.1"/>
    <property type="molecule type" value="Genomic_DNA"/>
</dbReference>
<sequence>MGDLVDAGIDDVRERIIRRRELLHSDASSRSERQSQLLQGERELAETSLAAMQQTRTVIAAIRYGVVPSEPVHWKKFTAHQVLDYLSPRLPTQLVCSLIAVLTWSNPSKYLTNIIYPPESVHTGPNGGDVGQTTSADGGDIRSAMSSQGGAGFALHSRPSSRQSAHQSSVTIAVSHHDEDDNPLHGTSITSPGIIEFNVESKSAFSFDGNAVAVVNGAVLSTTDLLTQTRLHRVDTELHPPTLEGYGKKEWTRTHQAKKKQFSNEAAYSFMTKVAEDARKVEQFRKTAAARIKEKQSLQL</sequence>